<comment type="caution">
    <text evidence="1">The sequence shown here is derived from an EMBL/GenBank/DDBJ whole genome shotgun (WGS) entry which is preliminary data.</text>
</comment>
<proteinExistence type="predicted"/>
<dbReference type="RefSeq" id="WP_152801691.1">
    <property type="nucleotide sequence ID" value="NZ_WHNX01000004.1"/>
</dbReference>
<dbReference type="SUPFAM" id="SSF52833">
    <property type="entry name" value="Thioredoxin-like"/>
    <property type="match status" value="1"/>
</dbReference>
<dbReference type="InterPro" id="IPR036249">
    <property type="entry name" value="Thioredoxin-like_sf"/>
</dbReference>
<evidence type="ECO:0000313" key="2">
    <source>
        <dbReference type="Proteomes" id="UP000440004"/>
    </source>
</evidence>
<evidence type="ECO:0000313" key="1">
    <source>
        <dbReference type="EMBL" id="MPW24831.1"/>
    </source>
</evidence>
<accession>A0A6A7K665</accession>
<name>A0A6A7K665_9FIRM</name>
<dbReference type="EMBL" id="WHNX01000004">
    <property type="protein sequence ID" value="MPW24831.1"/>
    <property type="molecule type" value="Genomic_DNA"/>
</dbReference>
<protein>
    <submittedName>
        <fullName evidence="1">(2Fe-2S) ferredoxin domain-containing protein</fullName>
    </submittedName>
</protein>
<reference evidence="1 2" key="1">
    <citation type="submission" date="2019-10" db="EMBL/GenBank/DDBJ databases">
        <title>Alkalibaculum tamaniensis sp.nov., a new alkaliphilic acetogen, isolated on methoxylated aromatics from a mud volcano.</title>
        <authorList>
            <person name="Khomyakova M.A."/>
            <person name="Merkel A.Y."/>
            <person name="Bonch-Osmolovskaya E.A."/>
            <person name="Slobodkin A.I."/>
        </authorList>
    </citation>
    <scope>NUCLEOTIDE SEQUENCE [LARGE SCALE GENOMIC DNA]</scope>
    <source>
        <strain evidence="1 2">M08DMB</strain>
    </source>
</reference>
<dbReference type="Gene3D" id="3.40.30.10">
    <property type="entry name" value="Glutaredoxin"/>
    <property type="match status" value="1"/>
</dbReference>
<dbReference type="AlphaFoldDB" id="A0A6A7K665"/>
<dbReference type="CDD" id="cd02980">
    <property type="entry name" value="TRX_Fd_family"/>
    <property type="match status" value="1"/>
</dbReference>
<gene>
    <name evidence="1" type="ORF">GC105_03375</name>
</gene>
<sequence>MKKSIQELEAIRNKTIDHINLRSGKGGYRVVVGMATCGIAAGARPVMMRLMEEVQKNSLVDVTIAQTGCIGACRLEPIIEVYSPDGSKVTYIKMDEEKAIKVVADHLINGKIVNEYTATTIDGKVVDPEMQ</sequence>
<dbReference type="Proteomes" id="UP000440004">
    <property type="component" value="Unassembled WGS sequence"/>
</dbReference>
<keyword evidence="2" id="KW-1185">Reference proteome</keyword>
<organism evidence="1 2">
    <name type="scientific">Alkalibaculum sporogenes</name>
    <dbReference type="NCBI Taxonomy" id="2655001"/>
    <lineage>
        <taxon>Bacteria</taxon>
        <taxon>Bacillati</taxon>
        <taxon>Bacillota</taxon>
        <taxon>Clostridia</taxon>
        <taxon>Eubacteriales</taxon>
        <taxon>Eubacteriaceae</taxon>
        <taxon>Alkalibaculum</taxon>
    </lineage>
</organism>